<accession>A0A9Q3ECT6</accession>
<dbReference type="PANTHER" id="PTHR37984">
    <property type="entry name" value="PROTEIN CBG26694"/>
    <property type="match status" value="1"/>
</dbReference>
<evidence type="ECO:0000313" key="3">
    <source>
        <dbReference type="Proteomes" id="UP000765509"/>
    </source>
</evidence>
<evidence type="ECO:0000259" key="1">
    <source>
        <dbReference type="Pfam" id="PF24626"/>
    </source>
</evidence>
<dbReference type="GO" id="GO:0003676">
    <property type="term" value="F:nucleic acid binding"/>
    <property type="evidence" value="ECO:0007669"/>
    <property type="project" value="InterPro"/>
</dbReference>
<feature type="domain" description="Tf2-1-like SH3-like" evidence="1">
    <location>
        <begin position="124"/>
        <end position="170"/>
    </location>
</feature>
<dbReference type="InterPro" id="IPR012337">
    <property type="entry name" value="RNaseH-like_sf"/>
</dbReference>
<dbReference type="AlphaFoldDB" id="A0A9Q3ECT6"/>
<dbReference type="Proteomes" id="UP000765509">
    <property type="component" value="Unassembled WGS sequence"/>
</dbReference>
<reference evidence="2" key="1">
    <citation type="submission" date="2021-03" db="EMBL/GenBank/DDBJ databases">
        <title>Draft genome sequence of rust myrtle Austropuccinia psidii MF-1, a brazilian biotype.</title>
        <authorList>
            <person name="Quecine M.C."/>
            <person name="Pachon D.M.R."/>
            <person name="Bonatelli M.L."/>
            <person name="Correr F.H."/>
            <person name="Franceschini L.M."/>
            <person name="Leite T.F."/>
            <person name="Margarido G.R.A."/>
            <person name="Almeida C.A."/>
            <person name="Ferrarezi J.A."/>
            <person name="Labate C.A."/>
        </authorList>
    </citation>
    <scope>NUCLEOTIDE SEQUENCE</scope>
    <source>
        <strain evidence="2">MF-1</strain>
    </source>
</reference>
<protein>
    <recommendedName>
        <fullName evidence="1">Tf2-1-like SH3-like domain-containing protein</fullName>
    </recommendedName>
</protein>
<dbReference type="SUPFAM" id="SSF53098">
    <property type="entry name" value="Ribonuclease H-like"/>
    <property type="match status" value="1"/>
</dbReference>
<dbReference type="InterPro" id="IPR036397">
    <property type="entry name" value="RNaseH_sf"/>
</dbReference>
<sequence>MTITYHPETDGMTQRVNQILEQYLWIYVSYHQDYWNTWLPLAEFSYNNSDHSSTKRSVFFTVYGRDPQFDSVHITQDNPAVKLSTKLQSVHQDFNRELEVSKNRFKRYTDKSIASPPAFNLGVMVWLSSKNIKSSIPTKKLFERWLGPFPILKKVVTHSYHLKLPSTQSSTFPSLNKSRHQHFQISIKSLLLQSSLKKRRNDKSVKFWIPISREENYVTWWN</sequence>
<dbReference type="PANTHER" id="PTHR37984:SF15">
    <property type="entry name" value="INTEGRASE CATALYTIC DOMAIN-CONTAINING PROTEIN"/>
    <property type="match status" value="1"/>
</dbReference>
<dbReference type="Pfam" id="PF24626">
    <property type="entry name" value="SH3_Tf2-1"/>
    <property type="match status" value="1"/>
</dbReference>
<organism evidence="2 3">
    <name type="scientific">Austropuccinia psidii MF-1</name>
    <dbReference type="NCBI Taxonomy" id="1389203"/>
    <lineage>
        <taxon>Eukaryota</taxon>
        <taxon>Fungi</taxon>
        <taxon>Dikarya</taxon>
        <taxon>Basidiomycota</taxon>
        <taxon>Pucciniomycotina</taxon>
        <taxon>Pucciniomycetes</taxon>
        <taxon>Pucciniales</taxon>
        <taxon>Sphaerophragmiaceae</taxon>
        <taxon>Austropuccinia</taxon>
    </lineage>
</organism>
<dbReference type="InterPro" id="IPR056924">
    <property type="entry name" value="SH3_Tf2-1"/>
</dbReference>
<dbReference type="OrthoDB" id="2505288at2759"/>
<name>A0A9Q3ECT6_9BASI</name>
<dbReference type="InterPro" id="IPR050951">
    <property type="entry name" value="Retrovirus_Pol_polyprotein"/>
</dbReference>
<dbReference type="EMBL" id="AVOT02026147">
    <property type="protein sequence ID" value="MBW0517747.1"/>
    <property type="molecule type" value="Genomic_DNA"/>
</dbReference>
<dbReference type="Gene3D" id="3.30.420.10">
    <property type="entry name" value="Ribonuclease H-like superfamily/Ribonuclease H"/>
    <property type="match status" value="1"/>
</dbReference>
<comment type="caution">
    <text evidence="2">The sequence shown here is derived from an EMBL/GenBank/DDBJ whole genome shotgun (WGS) entry which is preliminary data.</text>
</comment>
<keyword evidence="3" id="KW-1185">Reference proteome</keyword>
<proteinExistence type="predicted"/>
<gene>
    <name evidence="2" type="ORF">O181_057462</name>
</gene>
<evidence type="ECO:0000313" key="2">
    <source>
        <dbReference type="EMBL" id="MBW0517747.1"/>
    </source>
</evidence>